<dbReference type="Pfam" id="PF01094">
    <property type="entry name" value="ANF_receptor"/>
    <property type="match status" value="1"/>
</dbReference>
<evidence type="ECO:0000256" key="6">
    <source>
        <dbReference type="ARBA" id="ARBA00022989"/>
    </source>
</evidence>
<keyword evidence="8 13" id="KW-0472">Membrane</keyword>
<evidence type="ECO:0000256" key="11">
    <source>
        <dbReference type="ARBA" id="ARBA00023286"/>
    </source>
</evidence>
<keyword evidence="11 13" id="KW-1071">Ligand-gated ion channel</keyword>
<feature type="signal peptide" evidence="17">
    <location>
        <begin position="1"/>
        <end position="20"/>
    </location>
</feature>
<dbReference type="Gene3D" id="3.40.190.10">
    <property type="entry name" value="Periplasmic binding protein-like II"/>
    <property type="match status" value="1"/>
</dbReference>
<dbReference type="InterPro" id="IPR028082">
    <property type="entry name" value="Peripla_BP_I"/>
</dbReference>
<evidence type="ECO:0000256" key="9">
    <source>
        <dbReference type="ARBA" id="ARBA00023170"/>
    </source>
</evidence>
<keyword evidence="14" id="KW-1015">Disulfide bond</keyword>
<comment type="function">
    <text evidence="13">Glutamate-gated receptor that probably acts as non-selective cation channel.</text>
</comment>
<dbReference type="GO" id="GO:0015276">
    <property type="term" value="F:ligand-gated monoatomic ion channel activity"/>
    <property type="evidence" value="ECO:0007669"/>
    <property type="project" value="InterPro"/>
</dbReference>
<keyword evidence="6 16" id="KW-1133">Transmembrane helix</keyword>
<gene>
    <name evidence="19" type="ORF">H0E87_016863</name>
</gene>
<sequence length="851" mass="94157">MNLAWLLSFWILCTSSFSLGALSPGGTVNVGAIFTLGSINGRVAKIAMEAAEDDINSDPSLLGGRKLSINMHDSNFSGFLGIIGALQFLETDTVAVIGPQTAVMAHVLSHLANELQVPFLSFTALDPTLSPLQFPYFIQTAPNDLFQMTAIADMVSYYGWSEVTAVFNDDDQNRNGITVLGDKLAERRCKISYKAALPPEPKTTRSDVQDELAKILGMESRVIVLNTFSKTGLLVFDVAKALGMMENGFVWIVTSWLSTVIDSASHLPTTANSIQGVLALRPHTPDSKRKRDFMSRWNQLSNGSIGLNPYGLYAYDTVWLLARALKSFFDQGNTISFTNDSRLGGIGGGYLNLGALSIFDGGSQLLKNILQTSMTGLTGPFRFNPDRSILHPSYDIINVLETGYQQVGYWSNYSGLSVVPPETLYGKAANRSSSSQHLQSVVWPGGTTARPRGWVFPNNGKELQIGIPDRVGYRDFVSKVNGTDMVQGYCIDVFLAAIKLLPYAVPHKFIPFGDGHKNPTYYDLVYKITTRVSKYTAPQKKKSDDVAYTDPMKMFVTGENTVSTLGRLVLIIWLFVVLIINSSYTASLTSILTVQQLSSTIKGIDSLITSNVQIGFQVGSFAENYLNEELSIAKTRLVALGSPEEYADALKNGTVAAVVDERPYIDLFLSEHCEFSIIGQEFTRSGWGFAFPRDSPLAIDMSTAILQLSENGELQKIHNKWLQRKLCSSRDIGSSADQLQLQSFWGLFLICGIACVLALLIYFCATFRQFSQHFPEESDSSVQSRSRSKRLQTFLSFADDKEEQWKKSKSKRKREDELSNRSGEGSMSVNRSERIQRDISQERENGDTRLH</sequence>
<evidence type="ECO:0000256" key="14">
    <source>
        <dbReference type="PIRSR" id="PIRSR037090-50"/>
    </source>
</evidence>
<dbReference type="AlphaFoldDB" id="A0A8T2XY12"/>
<feature type="region of interest" description="Disordered" evidence="15">
    <location>
        <begin position="800"/>
        <end position="851"/>
    </location>
</feature>
<dbReference type="Pfam" id="PF00060">
    <property type="entry name" value="Lig_chan"/>
    <property type="match status" value="1"/>
</dbReference>
<dbReference type="SUPFAM" id="SSF53850">
    <property type="entry name" value="Periplasmic binding protein-like II"/>
    <property type="match status" value="1"/>
</dbReference>
<evidence type="ECO:0000256" key="13">
    <source>
        <dbReference type="PIRNR" id="PIRNR037090"/>
    </source>
</evidence>
<evidence type="ECO:0000256" key="15">
    <source>
        <dbReference type="SAM" id="MobiDB-lite"/>
    </source>
</evidence>
<evidence type="ECO:0000256" key="17">
    <source>
        <dbReference type="SAM" id="SignalP"/>
    </source>
</evidence>
<evidence type="ECO:0000256" key="1">
    <source>
        <dbReference type="ARBA" id="ARBA00004141"/>
    </source>
</evidence>
<evidence type="ECO:0000256" key="8">
    <source>
        <dbReference type="ARBA" id="ARBA00023136"/>
    </source>
</evidence>
<comment type="caution">
    <text evidence="19">The sequence shown here is derived from an EMBL/GenBank/DDBJ whole genome shotgun (WGS) entry which is preliminary data.</text>
</comment>
<dbReference type="CDD" id="cd19990">
    <property type="entry name" value="PBP1_GABAb_receptor_plant"/>
    <property type="match status" value="1"/>
</dbReference>
<comment type="subcellular location">
    <subcellularLocation>
        <location evidence="1">Membrane</location>
        <topology evidence="1">Multi-pass membrane protein</topology>
    </subcellularLocation>
</comment>
<feature type="transmembrane region" description="Helical" evidence="16">
    <location>
        <begin position="744"/>
        <end position="763"/>
    </location>
</feature>
<dbReference type="InterPro" id="IPR015683">
    <property type="entry name" value="Ionotropic_Glu_rcpt"/>
</dbReference>
<comment type="similarity">
    <text evidence="2 13">Belongs to the glutamate-gated ion channel (TC 1.A.10.1) family.</text>
</comment>
<dbReference type="InterPro" id="IPR017103">
    <property type="entry name" value="Iontropic_Glu_rcpt_pln"/>
</dbReference>
<feature type="chain" id="PRO_5035925601" description="Glutamate receptor" evidence="17">
    <location>
        <begin position="21"/>
        <end position="851"/>
    </location>
</feature>
<proteinExistence type="inferred from homology"/>
<dbReference type="Proteomes" id="UP000807159">
    <property type="component" value="Chromosome 9"/>
</dbReference>
<organism evidence="19 20">
    <name type="scientific">Populus deltoides</name>
    <name type="common">Eastern poplar</name>
    <name type="synonym">Eastern cottonwood</name>
    <dbReference type="NCBI Taxonomy" id="3696"/>
    <lineage>
        <taxon>Eukaryota</taxon>
        <taxon>Viridiplantae</taxon>
        <taxon>Streptophyta</taxon>
        <taxon>Embryophyta</taxon>
        <taxon>Tracheophyta</taxon>
        <taxon>Spermatophyta</taxon>
        <taxon>Magnoliopsida</taxon>
        <taxon>eudicotyledons</taxon>
        <taxon>Gunneridae</taxon>
        <taxon>Pentapetalae</taxon>
        <taxon>rosids</taxon>
        <taxon>fabids</taxon>
        <taxon>Malpighiales</taxon>
        <taxon>Salicaceae</taxon>
        <taxon>Saliceae</taxon>
        <taxon>Populus</taxon>
    </lineage>
</organism>
<dbReference type="InterPro" id="IPR001828">
    <property type="entry name" value="ANF_lig-bd_rcpt"/>
</dbReference>
<feature type="compositionally biased region" description="Basic and acidic residues" evidence="15">
    <location>
        <begin position="831"/>
        <end position="851"/>
    </location>
</feature>
<dbReference type="Gene3D" id="3.40.50.2300">
    <property type="match status" value="2"/>
</dbReference>
<reference evidence="19" key="1">
    <citation type="journal article" date="2021" name="J. Hered.">
        <title>Genome Assembly of Salicaceae Populus deltoides (Eastern Cottonwood) I-69 Based on Nanopore Sequencing and Hi-C Technologies.</title>
        <authorList>
            <person name="Bai S."/>
            <person name="Wu H."/>
            <person name="Zhang J."/>
            <person name="Pan Z."/>
            <person name="Zhao W."/>
            <person name="Li Z."/>
            <person name="Tong C."/>
        </authorList>
    </citation>
    <scope>NUCLEOTIDE SEQUENCE</scope>
    <source>
        <tissue evidence="19">Leaf</tissue>
    </source>
</reference>
<dbReference type="FunFam" id="3.40.190.10:FF:000175">
    <property type="entry name" value="Glutamate receptor"/>
    <property type="match status" value="1"/>
</dbReference>
<protein>
    <recommendedName>
        <fullName evidence="13">Glutamate receptor</fullName>
    </recommendedName>
</protein>
<dbReference type="SUPFAM" id="SSF53822">
    <property type="entry name" value="Periplasmic binding protein-like I"/>
    <property type="match status" value="1"/>
</dbReference>
<dbReference type="FunFam" id="3.40.50.2300:FF:000081">
    <property type="entry name" value="Glutamate receptor"/>
    <property type="match status" value="1"/>
</dbReference>
<dbReference type="PANTHER" id="PTHR18966">
    <property type="entry name" value="IONOTROPIC GLUTAMATE RECEPTOR"/>
    <property type="match status" value="1"/>
</dbReference>
<dbReference type="Gene3D" id="1.10.287.70">
    <property type="match status" value="1"/>
</dbReference>
<dbReference type="GO" id="GO:0016020">
    <property type="term" value="C:membrane"/>
    <property type="evidence" value="ECO:0007669"/>
    <property type="project" value="UniProtKB-SubCell"/>
</dbReference>
<keyword evidence="4 16" id="KW-0812">Transmembrane</keyword>
<feature type="transmembrane region" description="Helical" evidence="16">
    <location>
        <begin position="570"/>
        <end position="594"/>
    </location>
</feature>
<evidence type="ECO:0000256" key="12">
    <source>
        <dbReference type="ARBA" id="ARBA00023303"/>
    </source>
</evidence>
<keyword evidence="9 13" id="KW-0675">Receptor</keyword>
<name>A0A8T2XY12_POPDE</name>
<evidence type="ECO:0000256" key="16">
    <source>
        <dbReference type="SAM" id="Phobius"/>
    </source>
</evidence>
<evidence type="ECO:0000313" key="20">
    <source>
        <dbReference type="Proteomes" id="UP000807159"/>
    </source>
</evidence>
<evidence type="ECO:0000256" key="5">
    <source>
        <dbReference type="ARBA" id="ARBA00022729"/>
    </source>
</evidence>
<feature type="domain" description="Ionotropic glutamate receptor C-terminal" evidence="18">
    <location>
        <begin position="464"/>
        <end position="724"/>
    </location>
</feature>
<dbReference type="CDD" id="cd13686">
    <property type="entry name" value="GluR_Plant"/>
    <property type="match status" value="1"/>
</dbReference>
<evidence type="ECO:0000256" key="7">
    <source>
        <dbReference type="ARBA" id="ARBA00023065"/>
    </source>
</evidence>
<keyword evidence="5 17" id="KW-0732">Signal</keyword>
<evidence type="ECO:0000256" key="2">
    <source>
        <dbReference type="ARBA" id="ARBA00008685"/>
    </source>
</evidence>
<evidence type="ECO:0000256" key="4">
    <source>
        <dbReference type="ARBA" id="ARBA00022692"/>
    </source>
</evidence>
<feature type="compositionally biased region" description="Polar residues" evidence="15">
    <location>
        <begin position="820"/>
        <end position="830"/>
    </location>
</feature>
<dbReference type="InterPro" id="IPR001320">
    <property type="entry name" value="Iontro_rcpt_C"/>
</dbReference>
<dbReference type="PIRSF" id="PIRSF037090">
    <property type="entry name" value="Iontro_Glu-like_rcpt_pln"/>
    <property type="match status" value="1"/>
</dbReference>
<dbReference type="EMBL" id="JACEGQ020000009">
    <property type="protein sequence ID" value="KAH8497740.1"/>
    <property type="molecule type" value="Genomic_DNA"/>
</dbReference>
<evidence type="ECO:0000259" key="18">
    <source>
        <dbReference type="SMART" id="SM00079"/>
    </source>
</evidence>
<dbReference type="InterPro" id="IPR044440">
    <property type="entry name" value="GABAb_receptor_plant_PBP1"/>
</dbReference>
<dbReference type="SMART" id="SM00079">
    <property type="entry name" value="PBPe"/>
    <property type="match status" value="1"/>
</dbReference>
<evidence type="ECO:0000313" key="19">
    <source>
        <dbReference type="EMBL" id="KAH8497740.1"/>
    </source>
</evidence>
<keyword evidence="3 13" id="KW-0813">Transport</keyword>
<evidence type="ECO:0000256" key="3">
    <source>
        <dbReference type="ARBA" id="ARBA00022448"/>
    </source>
</evidence>
<keyword evidence="10" id="KW-0325">Glycoprotein</keyword>
<keyword evidence="20" id="KW-1185">Reference proteome</keyword>
<accession>A0A8T2XY12</accession>
<keyword evidence="7 13" id="KW-0406">Ion transport</keyword>
<feature type="disulfide bond" evidence="14">
    <location>
        <begin position="673"/>
        <end position="727"/>
    </location>
</feature>
<evidence type="ECO:0000256" key="10">
    <source>
        <dbReference type="ARBA" id="ARBA00023180"/>
    </source>
</evidence>
<keyword evidence="12 13" id="KW-0407">Ion channel</keyword>